<dbReference type="Pfam" id="PF01047">
    <property type="entry name" value="MarR"/>
    <property type="match status" value="1"/>
</dbReference>
<dbReference type="InterPro" id="IPR036388">
    <property type="entry name" value="WH-like_DNA-bd_sf"/>
</dbReference>
<dbReference type="STRING" id="545696.HOLDEFILI_00110"/>
<dbReference type="PRINTS" id="PR00598">
    <property type="entry name" value="HTHMARR"/>
</dbReference>
<dbReference type="GO" id="GO:0003700">
    <property type="term" value="F:DNA-binding transcription factor activity"/>
    <property type="evidence" value="ECO:0007669"/>
    <property type="project" value="InterPro"/>
</dbReference>
<evidence type="ECO:0000256" key="3">
    <source>
        <dbReference type="ARBA" id="ARBA00023163"/>
    </source>
</evidence>
<dbReference type="SUPFAM" id="SSF46785">
    <property type="entry name" value="Winged helix' DNA-binding domain"/>
    <property type="match status" value="1"/>
</dbReference>
<reference evidence="5 6" key="2">
    <citation type="submission" date="2009-02" db="EMBL/GenBank/DDBJ databases">
        <title>Draft genome sequence of Holdemania filiformis DSM 12042.</title>
        <authorList>
            <person name="Sudarsanam P."/>
            <person name="Ley R."/>
            <person name="Guruge J."/>
            <person name="Turnbaugh P.J."/>
            <person name="Mahowald M."/>
            <person name="Liep D."/>
            <person name="Gordon J."/>
        </authorList>
    </citation>
    <scope>NUCLEOTIDE SEQUENCE [LARGE SCALE GENOMIC DNA]</scope>
    <source>
        <strain evidence="5 6">DSM 12042</strain>
    </source>
</reference>
<dbReference type="Gene3D" id="1.10.10.10">
    <property type="entry name" value="Winged helix-like DNA-binding domain superfamily/Winged helix DNA-binding domain"/>
    <property type="match status" value="1"/>
</dbReference>
<dbReference type="AlphaFoldDB" id="B9Y2T5"/>
<accession>B9Y2T5</accession>
<dbReference type="PANTHER" id="PTHR42756:SF1">
    <property type="entry name" value="TRANSCRIPTIONAL REPRESSOR OF EMRAB OPERON"/>
    <property type="match status" value="1"/>
</dbReference>
<dbReference type="PANTHER" id="PTHR42756">
    <property type="entry name" value="TRANSCRIPTIONAL REGULATOR, MARR"/>
    <property type="match status" value="1"/>
</dbReference>
<reference evidence="5 6" key="1">
    <citation type="submission" date="2008-12" db="EMBL/GenBank/DDBJ databases">
        <authorList>
            <person name="Fulton L."/>
            <person name="Clifton S."/>
            <person name="Fulton B."/>
            <person name="Xu J."/>
            <person name="Minx P."/>
            <person name="Pepin K.H."/>
            <person name="Johnson M."/>
            <person name="Bhonagiri V."/>
            <person name="Nash W.E."/>
            <person name="Mardis E.R."/>
            <person name="Wilson R.K."/>
        </authorList>
    </citation>
    <scope>NUCLEOTIDE SEQUENCE [LARGE SCALE GENOMIC DNA]</scope>
    <source>
        <strain evidence="5 6">DSM 12042</strain>
    </source>
</reference>
<evidence type="ECO:0000256" key="2">
    <source>
        <dbReference type="ARBA" id="ARBA00023125"/>
    </source>
</evidence>
<keyword evidence="2" id="KW-0238">DNA-binding</keyword>
<evidence type="ECO:0000313" key="6">
    <source>
        <dbReference type="Proteomes" id="UP000005950"/>
    </source>
</evidence>
<dbReference type="SMART" id="SM00347">
    <property type="entry name" value="HTH_MARR"/>
    <property type="match status" value="1"/>
</dbReference>
<evidence type="ECO:0000259" key="4">
    <source>
        <dbReference type="PROSITE" id="PS50995"/>
    </source>
</evidence>
<dbReference type="HOGENOM" id="CLU_083287_18_7_9"/>
<dbReference type="InterPro" id="IPR000835">
    <property type="entry name" value="HTH_MarR-typ"/>
</dbReference>
<sequence length="160" mass="18789">MIYNKKKERSEFMNQIRDVVNLDTKAFIMFSDLIKQFYEVKSDALKVLDLKLSHLKILHLLSDHNGINQQEIAVISASKRSTISEIISEMESEDLVMRIGNDKDRRVMNIFLTEKGKSASDLIQTEFRRYCMQCMDGFSDAEVLLFQQLLHRFQFQSEKK</sequence>
<dbReference type="EMBL" id="ACCF01000005">
    <property type="protein sequence ID" value="EEF69715.1"/>
    <property type="molecule type" value="Genomic_DNA"/>
</dbReference>
<keyword evidence="3" id="KW-0804">Transcription</keyword>
<dbReference type="GO" id="GO:0003677">
    <property type="term" value="F:DNA binding"/>
    <property type="evidence" value="ECO:0007669"/>
    <property type="project" value="UniProtKB-KW"/>
</dbReference>
<dbReference type="eggNOG" id="COG1846">
    <property type="taxonomic scope" value="Bacteria"/>
</dbReference>
<evidence type="ECO:0000256" key="1">
    <source>
        <dbReference type="ARBA" id="ARBA00023015"/>
    </source>
</evidence>
<keyword evidence="1" id="KW-0805">Transcription regulation</keyword>
<organism evidence="5 6">
    <name type="scientific">Holdemania filiformis DSM 12042</name>
    <dbReference type="NCBI Taxonomy" id="545696"/>
    <lineage>
        <taxon>Bacteria</taxon>
        <taxon>Bacillati</taxon>
        <taxon>Bacillota</taxon>
        <taxon>Erysipelotrichia</taxon>
        <taxon>Erysipelotrichales</taxon>
        <taxon>Erysipelotrichaceae</taxon>
        <taxon>Holdemania</taxon>
    </lineage>
</organism>
<proteinExistence type="predicted"/>
<name>B9Y2T5_9FIRM</name>
<protein>
    <submittedName>
        <fullName evidence="5">Transcriptional regulator, MarR family</fullName>
    </submittedName>
</protein>
<dbReference type="InterPro" id="IPR023187">
    <property type="entry name" value="Tscrpt_reg_MarR-type_CS"/>
</dbReference>
<feature type="domain" description="HTH marR-type" evidence="4">
    <location>
        <begin position="23"/>
        <end position="155"/>
    </location>
</feature>
<dbReference type="Proteomes" id="UP000005950">
    <property type="component" value="Unassembled WGS sequence"/>
</dbReference>
<dbReference type="PROSITE" id="PS01117">
    <property type="entry name" value="HTH_MARR_1"/>
    <property type="match status" value="1"/>
</dbReference>
<comment type="caution">
    <text evidence="5">The sequence shown here is derived from an EMBL/GenBank/DDBJ whole genome shotgun (WGS) entry which is preliminary data.</text>
</comment>
<gene>
    <name evidence="5" type="ORF">HOLDEFILI_00110</name>
</gene>
<evidence type="ECO:0000313" key="5">
    <source>
        <dbReference type="EMBL" id="EEF69715.1"/>
    </source>
</evidence>
<dbReference type="InterPro" id="IPR036390">
    <property type="entry name" value="WH_DNA-bd_sf"/>
</dbReference>
<dbReference type="PROSITE" id="PS50995">
    <property type="entry name" value="HTH_MARR_2"/>
    <property type="match status" value="1"/>
</dbReference>